<evidence type="ECO:0000313" key="3">
    <source>
        <dbReference type="Proteomes" id="UP000029492"/>
    </source>
</evidence>
<dbReference type="eggNOG" id="ENOG50310QC">
    <property type="taxonomic scope" value="Bacteria"/>
</dbReference>
<evidence type="ECO:0000313" key="2">
    <source>
        <dbReference type="EMBL" id="AIQ88538.1"/>
    </source>
</evidence>
<dbReference type="EMBL" id="CP003811">
    <property type="protein sequence ID" value="AIQ88538.1"/>
    <property type="molecule type" value="Genomic_DNA"/>
</dbReference>
<dbReference type="RefSeq" id="WP_043356522.1">
    <property type="nucleotide sequence ID" value="NZ_CP003811.1"/>
</dbReference>
<evidence type="ECO:0000256" key="1">
    <source>
        <dbReference type="SAM" id="MobiDB-lite"/>
    </source>
</evidence>
<sequence length="67" mass="7227">MPHTATPPTDTVTGSERDRTAPDDRSAPHALLHGAAFVLLCLWTRTAPERLRDQLSPEAETCGALGF</sequence>
<name>A0A089NRS4_9HYPH</name>
<dbReference type="GeneID" id="96603986"/>
<feature type="compositionally biased region" description="Basic and acidic residues" evidence="1">
    <location>
        <begin position="15"/>
        <end position="27"/>
    </location>
</feature>
<feature type="compositionally biased region" description="Polar residues" evidence="1">
    <location>
        <begin position="1"/>
        <end position="14"/>
    </location>
</feature>
<accession>A0A089NRS4</accession>
<dbReference type="HOGENOM" id="CLU_2807538_0_0_5"/>
<reference evidence="2 3" key="1">
    <citation type="journal article" date="2014" name="PLoS ONE">
        <title>Genome Information of Methylobacterium oryzae, a Plant-Probiotic Methylotroph in the Phyllosphere.</title>
        <authorList>
            <person name="Kwak M.J."/>
            <person name="Jeong H."/>
            <person name="Madhaiyan M."/>
            <person name="Lee Y."/>
            <person name="Sa T.M."/>
            <person name="Oh T.K."/>
            <person name="Kim J.F."/>
        </authorList>
    </citation>
    <scope>NUCLEOTIDE SEQUENCE [LARGE SCALE GENOMIC DNA]</scope>
    <source>
        <strain evidence="2 3">CBMB20</strain>
    </source>
</reference>
<organism evidence="2 3">
    <name type="scientific">Methylobacterium oryzae CBMB20</name>
    <dbReference type="NCBI Taxonomy" id="693986"/>
    <lineage>
        <taxon>Bacteria</taxon>
        <taxon>Pseudomonadati</taxon>
        <taxon>Pseudomonadota</taxon>
        <taxon>Alphaproteobacteria</taxon>
        <taxon>Hyphomicrobiales</taxon>
        <taxon>Methylobacteriaceae</taxon>
        <taxon>Methylobacterium</taxon>
    </lineage>
</organism>
<dbReference type="Proteomes" id="UP000029492">
    <property type="component" value="Chromosome"/>
</dbReference>
<dbReference type="AlphaFoldDB" id="A0A089NRS4"/>
<keyword evidence="3" id="KW-1185">Reference proteome</keyword>
<protein>
    <submittedName>
        <fullName evidence="2">Protein of unassigned function</fullName>
    </submittedName>
</protein>
<gene>
    <name evidence="2" type="ORF">MOC_0783</name>
</gene>
<dbReference type="KEGG" id="mor:MOC_0783"/>
<dbReference type="STRING" id="693986.MOC_0783"/>
<feature type="region of interest" description="Disordered" evidence="1">
    <location>
        <begin position="1"/>
        <end position="27"/>
    </location>
</feature>
<proteinExistence type="predicted"/>